<sequence length="178" mass="20407">MLLSFTFFSCIVYAQENKKADTTITNDPISLFFRGLGAYGLPENTPNPKDPIPSKTSNLPYPVNSLSTSKTENSITFIALLIIFYLIIYRPIKKLVIPFLKKVIPKGIKYIDVLYFIILLICLLFVPYKDIKGHTFTFIINNRVGNMDYFFLFYEILVISVIYALIKIIIIKTLNSKS</sequence>
<keyword evidence="1" id="KW-0472">Membrane</keyword>
<gene>
    <name evidence="2" type="ORF">SAMN02745170_03400</name>
</gene>
<dbReference type="EMBL" id="FQZD01000041">
    <property type="protein sequence ID" value="SHJ81705.1"/>
    <property type="molecule type" value="Genomic_DNA"/>
</dbReference>
<feature type="transmembrane region" description="Helical" evidence="1">
    <location>
        <begin position="113"/>
        <end position="129"/>
    </location>
</feature>
<evidence type="ECO:0000313" key="2">
    <source>
        <dbReference type="EMBL" id="SHJ81705.1"/>
    </source>
</evidence>
<accession>A0A1M6ME14</accession>
<feature type="transmembrane region" description="Helical" evidence="1">
    <location>
        <begin position="74"/>
        <end position="92"/>
    </location>
</feature>
<proteinExistence type="predicted"/>
<evidence type="ECO:0000256" key="1">
    <source>
        <dbReference type="SAM" id="Phobius"/>
    </source>
</evidence>
<dbReference type="AlphaFoldDB" id="A0A1M6ME14"/>
<name>A0A1M6ME14_9FIRM</name>
<keyword evidence="1" id="KW-1133">Transmembrane helix</keyword>
<organism evidence="2 3">
    <name type="scientific">Propionispora hippei DSM 15287</name>
    <dbReference type="NCBI Taxonomy" id="1123003"/>
    <lineage>
        <taxon>Bacteria</taxon>
        <taxon>Bacillati</taxon>
        <taxon>Bacillota</taxon>
        <taxon>Negativicutes</taxon>
        <taxon>Selenomonadales</taxon>
        <taxon>Sporomusaceae</taxon>
        <taxon>Propionispora</taxon>
    </lineage>
</organism>
<keyword evidence="3" id="KW-1185">Reference proteome</keyword>
<feature type="transmembrane region" description="Helical" evidence="1">
    <location>
        <begin position="149"/>
        <end position="170"/>
    </location>
</feature>
<keyword evidence="1" id="KW-0812">Transmembrane</keyword>
<reference evidence="2 3" key="1">
    <citation type="submission" date="2016-11" db="EMBL/GenBank/DDBJ databases">
        <authorList>
            <person name="Varghese N."/>
            <person name="Submissions S."/>
        </authorList>
    </citation>
    <scope>NUCLEOTIDE SEQUENCE [LARGE SCALE GENOMIC DNA]</scope>
    <source>
        <strain evidence="2 3">DSM 15287</strain>
    </source>
</reference>
<protein>
    <submittedName>
        <fullName evidence="2">Uncharacterized protein</fullName>
    </submittedName>
</protein>
<dbReference type="Proteomes" id="UP000322917">
    <property type="component" value="Unassembled WGS sequence"/>
</dbReference>
<evidence type="ECO:0000313" key="3">
    <source>
        <dbReference type="Proteomes" id="UP000322917"/>
    </source>
</evidence>